<feature type="compositionally biased region" description="Basic and acidic residues" evidence="1">
    <location>
        <begin position="131"/>
        <end position="144"/>
    </location>
</feature>
<feature type="compositionally biased region" description="Low complexity" evidence="1">
    <location>
        <begin position="1"/>
        <end position="12"/>
    </location>
</feature>
<proteinExistence type="predicted"/>
<protein>
    <submittedName>
        <fullName evidence="2">Uncharacterized protein</fullName>
    </submittedName>
</protein>
<gene>
    <name evidence="2" type="ORF">g.38135</name>
</gene>
<reference evidence="2" key="1">
    <citation type="journal article" date="2016" name="Gigascience">
        <title>De novo construction of an expanded transcriptome assembly for the western tarnished plant bug, Lygus hesperus.</title>
        <authorList>
            <person name="Tassone E.E."/>
            <person name="Geib S.M."/>
            <person name="Hall B."/>
            <person name="Fabrick J.A."/>
            <person name="Brent C.S."/>
            <person name="Hull J.J."/>
        </authorList>
    </citation>
    <scope>NUCLEOTIDE SEQUENCE</scope>
</reference>
<dbReference type="EMBL" id="GDHC01013552">
    <property type="protein sequence ID" value="JAQ05077.1"/>
    <property type="molecule type" value="Transcribed_RNA"/>
</dbReference>
<evidence type="ECO:0000313" key="2">
    <source>
        <dbReference type="EMBL" id="JAQ05077.1"/>
    </source>
</evidence>
<name>A0A146LDG3_LYGHE</name>
<feature type="region of interest" description="Disordered" evidence="1">
    <location>
        <begin position="98"/>
        <end position="170"/>
    </location>
</feature>
<accession>A0A146LDG3</accession>
<dbReference type="AlphaFoldDB" id="A0A146LDG3"/>
<feature type="compositionally biased region" description="Basic residues" evidence="1">
    <location>
        <begin position="155"/>
        <end position="170"/>
    </location>
</feature>
<feature type="region of interest" description="Disordered" evidence="1">
    <location>
        <begin position="1"/>
        <end position="76"/>
    </location>
</feature>
<organism evidence="2">
    <name type="scientific">Lygus hesperus</name>
    <name type="common">Western plant bug</name>
    <dbReference type="NCBI Taxonomy" id="30085"/>
    <lineage>
        <taxon>Eukaryota</taxon>
        <taxon>Metazoa</taxon>
        <taxon>Ecdysozoa</taxon>
        <taxon>Arthropoda</taxon>
        <taxon>Hexapoda</taxon>
        <taxon>Insecta</taxon>
        <taxon>Pterygota</taxon>
        <taxon>Neoptera</taxon>
        <taxon>Paraneoptera</taxon>
        <taxon>Hemiptera</taxon>
        <taxon>Heteroptera</taxon>
        <taxon>Panheteroptera</taxon>
        <taxon>Cimicomorpha</taxon>
        <taxon>Miridae</taxon>
        <taxon>Mirini</taxon>
        <taxon>Lygus</taxon>
    </lineage>
</organism>
<sequence length="170" mass="19556">MSLSKELLHSLSPSPPPPERPDVRQTTRPGQRGHTKPPRRTQAARDSRGRPRRYQPPNTAHPLETEMFSRPTTLNFRLPPYAGVCLDCCIHGIHLPRQMDTHSQTDPDPAESQDDRITRTAASPDRKNRKKPEEHHHQTDRRAEPPQARPPTHADRRKKKYRSRRCAAAE</sequence>
<evidence type="ECO:0000256" key="1">
    <source>
        <dbReference type="SAM" id="MobiDB-lite"/>
    </source>
</evidence>